<dbReference type="EMBL" id="JAHWZX010000001">
    <property type="protein sequence ID" value="MBW4329448.1"/>
    <property type="molecule type" value="Genomic_DNA"/>
</dbReference>
<dbReference type="RefSeq" id="WP_219236557.1">
    <property type="nucleotide sequence ID" value="NZ_JAHWZX010000001.1"/>
</dbReference>
<evidence type="ECO:0000256" key="1">
    <source>
        <dbReference type="SAM" id="MobiDB-lite"/>
    </source>
</evidence>
<dbReference type="InterPro" id="IPR038726">
    <property type="entry name" value="PDDEXK_AddAB-type"/>
</dbReference>
<evidence type="ECO:0000313" key="4">
    <source>
        <dbReference type="Proteomes" id="UP001197214"/>
    </source>
</evidence>
<name>A0ABS6XGW3_9SPHN</name>
<sequence length="988" mass="107204">MVERRGPRLYTIPAHRAFADALADGLLRRYGKDHMAFARGVILLPNNRAIRSISDAFVRASGKGLLLPRLVAIGDPELDEAAGPFIDPADDAEPIPPAVDPLRRRMILARLVSEERQRGGDSVDAAEAVRLAGDLARTLDQLLVEEVAPRALRDLDMGDALSEHWERSLRLFEIILERWPKELERRGRIDLADRRRLLLNRVAKRWRDDPPAGFVCAAGITGSAPAVARMQRTVADLPGGMVVLPGLATGMPDDQWNALGPHAPDPVTGRRPRSVETHPQYHLKLLLDRMGVARGEFTTWRGGSDHDAAPPRSRAIANALAPAEFTREWTDLPAGERRLSGVSALELAVPGDEAQAIAIALRHALEEPGRTAALVTPDRALARRVAAHCARWNIAVDDSAGQPLSMLPPGTFLLALAEAAAQQFAPLPLLALLKHPLVRAGEARTAWLEGVRRLDLALRGPRPAAGLAGIDAHLAADDGRSGAVKRAAREGWEAARALIAPIAAAFEHGAQPLAGLIAAMREAADLLCGEGLWSRPEGRQAAELLDALEREGAEGPDVVDPAALAQMLRTLMDEIAVRPHQGGHPRLAIYGLLEAQLQTADLMVLGGLNEGVWPGLPAPDPWLAPRIRAELGLPGLERRIGLSAHDLAGALGGPHVLLTRARRDASAPTIASRFWLRLEALSGGLDRASDLADWAQAIDRPSGFAPQDRPAPCPPVPDRPKKLSVTEVDRLKADPYAFYARRMLGLSPLDAVDADPSAAWRGTEVHRVLEIWARSDGCDPAKLRGRALDMLAGAHPMMRALWQPRLMEAVDWIAQRLEDQGRDGRTVIDVEQRGEIDIAGVTLSGTYDRIDRLPDGGLAIIDYKTGKPPSPRAVRAGFSLQLGLLGLIAERGGFDGVRGDARAFEYWSLSRNRDGGFGYVDSPVDPKKKEPIPAEDFVAIAADNFTDAAGAWLTGNEPFTAKLNPEYANYPDYDQLMRRDEWYGRERG</sequence>
<reference evidence="3 4" key="1">
    <citation type="submission" date="2021-07" db="EMBL/GenBank/DDBJ databases">
        <title>Stakelama flava sp. nov., a novel endophytic bacterium isolated from branch of Kandelia candel.</title>
        <authorList>
            <person name="Tuo L."/>
        </authorList>
    </citation>
    <scope>NUCLEOTIDE SEQUENCE [LARGE SCALE GENOMIC DNA]</scope>
    <source>
        <strain evidence="3 4">CBK3Z-3</strain>
    </source>
</reference>
<keyword evidence="4" id="KW-1185">Reference proteome</keyword>
<comment type="caution">
    <text evidence="3">The sequence shown here is derived from an EMBL/GenBank/DDBJ whole genome shotgun (WGS) entry which is preliminary data.</text>
</comment>
<gene>
    <name evidence="3" type="primary">addB</name>
    <name evidence="3" type="ORF">KY084_00965</name>
</gene>
<accession>A0ABS6XGW3</accession>
<evidence type="ECO:0000259" key="2">
    <source>
        <dbReference type="Pfam" id="PF12705"/>
    </source>
</evidence>
<dbReference type="Proteomes" id="UP001197214">
    <property type="component" value="Unassembled WGS sequence"/>
</dbReference>
<organism evidence="3 4">
    <name type="scientific">Stakelama flava</name>
    <dbReference type="NCBI Taxonomy" id="2860338"/>
    <lineage>
        <taxon>Bacteria</taxon>
        <taxon>Pseudomonadati</taxon>
        <taxon>Pseudomonadota</taxon>
        <taxon>Alphaproteobacteria</taxon>
        <taxon>Sphingomonadales</taxon>
        <taxon>Sphingomonadaceae</taxon>
        <taxon>Stakelama</taxon>
    </lineage>
</organism>
<proteinExistence type="predicted"/>
<feature type="region of interest" description="Disordered" evidence="1">
    <location>
        <begin position="702"/>
        <end position="721"/>
    </location>
</feature>
<protein>
    <submittedName>
        <fullName evidence="3">Double-strand break repair protein AddB</fullName>
    </submittedName>
</protein>
<dbReference type="Pfam" id="PF12705">
    <property type="entry name" value="PDDEXK_1"/>
    <property type="match status" value="1"/>
</dbReference>
<feature type="domain" description="PD-(D/E)XK endonuclease-like" evidence="2">
    <location>
        <begin position="723"/>
        <end position="953"/>
    </location>
</feature>
<dbReference type="NCBIfam" id="TIGR02786">
    <property type="entry name" value="addB_alphas"/>
    <property type="match status" value="1"/>
</dbReference>
<dbReference type="InterPro" id="IPR014153">
    <property type="entry name" value="Ds_break_AddB"/>
</dbReference>
<evidence type="ECO:0000313" key="3">
    <source>
        <dbReference type="EMBL" id="MBW4329448.1"/>
    </source>
</evidence>